<feature type="domain" description="RDRP core" evidence="3">
    <location>
        <begin position="1"/>
        <end position="60"/>
    </location>
</feature>
<keyword evidence="1" id="KW-0696">RNA-directed RNA polymerase</keyword>
<evidence type="ECO:0000313" key="5">
    <source>
        <dbReference type="Proteomes" id="UP000054495"/>
    </source>
</evidence>
<evidence type="ECO:0000256" key="1">
    <source>
        <dbReference type="RuleBase" id="RU363098"/>
    </source>
</evidence>
<evidence type="ECO:0000313" key="4">
    <source>
        <dbReference type="EMBL" id="EPB71031.1"/>
    </source>
</evidence>
<gene>
    <name evidence="4" type="ORF">ANCCEY_09862</name>
</gene>
<evidence type="ECO:0000256" key="2">
    <source>
        <dbReference type="SAM" id="MobiDB-lite"/>
    </source>
</evidence>
<dbReference type="InterPro" id="IPR057596">
    <property type="entry name" value="RDRP_core"/>
</dbReference>
<keyword evidence="1" id="KW-0548">Nucleotidyltransferase</keyword>
<dbReference type="EC" id="2.7.7.48" evidence="1"/>
<dbReference type="GO" id="GO:0003723">
    <property type="term" value="F:RNA binding"/>
    <property type="evidence" value="ECO:0007669"/>
    <property type="project" value="UniProtKB-KW"/>
</dbReference>
<feature type="compositionally biased region" description="Polar residues" evidence="2">
    <location>
        <begin position="61"/>
        <end position="72"/>
    </location>
</feature>
<keyword evidence="1" id="KW-0808">Transferase</keyword>
<sequence>MRDHGCYMYASTLNRRTGDKAMTVEDMREWMGDFSSSKNVPKLMSRMGQCFTQAQHSLISKPALNSPTGTRRTSCDHVGANKRTVGASATPRTRAH</sequence>
<dbReference type="AlphaFoldDB" id="A0A0D6LLW7"/>
<dbReference type="GO" id="GO:0030422">
    <property type="term" value="P:siRNA processing"/>
    <property type="evidence" value="ECO:0007669"/>
    <property type="project" value="TreeGrafter"/>
</dbReference>
<feature type="region of interest" description="Disordered" evidence="2">
    <location>
        <begin position="61"/>
        <end position="96"/>
    </location>
</feature>
<protein>
    <recommendedName>
        <fullName evidence="1">RNA-dependent RNA polymerase</fullName>
        <ecNumber evidence="1">2.7.7.48</ecNumber>
    </recommendedName>
</protein>
<dbReference type="GO" id="GO:0003968">
    <property type="term" value="F:RNA-directed RNA polymerase activity"/>
    <property type="evidence" value="ECO:0007669"/>
    <property type="project" value="UniProtKB-KW"/>
</dbReference>
<name>A0A0D6LLW7_9BILA</name>
<keyword evidence="1" id="KW-0694">RNA-binding</keyword>
<keyword evidence="5" id="KW-1185">Reference proteome</keyword>
<dbReference type="PANTHER" id="PTHR23079">
    <property type="entry name" value="RNA-DEPENDENT RNA POLYMERASE"/>
    <property type="match status" value="1"/>
</dbReference>
<dbReference type="Pfam" id="PF05183">
    <property type="entry name" value="RdRP"/>
    <property type="match status" value="1"/>
</dbReference>
<dbReference type="EMBL" id="KE125140">
    <property type="protein sequence ID" value="EPB71031.1"/>
    <property type="molecule type" value="Genomic_DNA"/>
</dbReference>
<comment type="catalytic activity">
    <reaction evidence="1">
        <text>RNA(n) + a ribonucleoside 5'-triphosphate = RNA(n+1) + diphosphate</text>
        <dbReference type="Rhea" id="RHEA:21248"/>
        <dbReference type="Rhea" id="RHEA-COMP:14527"/>
        <dbReference type="Rhea" id="RHEA-COMP:17342"/>
        <dbReference type="ChEBI" id="CHEBI:33019"/>
        <dbReference type="ChEBI" id="CHEBI:61557"/>
        <dbReference type="ChEBI" id="CHEBI:140395"/>
        <dbReference type="EC" id="2.7.7.48"/>
    </reaction>
</comment>
<organism evidence="4 5">
    <name type="scientific">Ancylostoma ceylanicum</name>
    <dbReference type="NCBI Taxonomy" id="53326"/>
    <lineage>
        <taxon>Eukaryota</taxon>
        <taxon>Metazoa</taxon>
        <taxon>Ecdysozoa</taxon>
        <taxon>Nematoda</taxon>
        <taxon>Chromadorea</taxon>
        <taxon>Rhabditida</taxon>
        <taxon>Rhabditina</taxon>
        <taxon>Rhabditomorpha</taxon>
        <taxon>Strongyloidea</taxon>
        <taxon>Ancylostomatidae</taxon>
        <taxon>Ancylostomatinae</taxon>
        <taxon>Ancylostoma</taxon>
    </lineage>
</organism>
<accession>A0A0D6LLW7</accession>
<reference evidence="4 5" key="1">
    <citation type="submission" date="2013-05" db="EMBL/GenBank/DDBJ databases">
        <title>Draft genome of the parasitic nematode Anyclostoma ceylanicum.</title>
        <authorList>
            <person name="Mitreva M."/>
        </authorList>
    </citation>
    <scope>NUCLEOTIDE SEQUENCE [LARGE SCALE GENOMIC DNA]</scope>
</reference>
<dbReference type="Proteomes" id="UP000054495">
    <property type="component" value="Unassembled WGS sequence"/>
</dbReference>
<evidence type="ECO:0000259" key="3">
    <source>
        <dbReference type="Pfam" id="PF05183"/>
    </source>
</evidence>
<proteinExistence type="inferred from homology"/>
<dbReference type="GO" id="GO:0031380">
    <property type="term" value="C:nuclear RNA-directed RNA polymerase complex"/>
    <property type="evidence" value="ECO:0007669"/>
    <property type="project" value="TreeGrafter"/>
</dbReference>
<dbReference type="InterPro" id="IPR007855">
    <property type="entry name" value="RDRP"/>
</dbReference>
<dbReference type="PANTHER" id="PTHR23079:SF55">
    <property type="entry name" value="RNA-DIRECTED RNA POLYMERASE"/>
    <property type="match status" value="1"/>
</dbReference>
<comment type="similarity">
    <text evidence="1">Belongs to the RdRP family.</text>
</comment>